<keyword evidence="2" id="KW-0245">EGF-like domain</keyword>
<reference evidence="5" key="2">
    <citation type="submission" date="2025-09" db="UniProtKB">
        <authorList>
            <consortium name="Ensembl"/>
        </authorList>
    </citation>
    <scope>IDENTIFICATION</scope>
</reference>
<organism evidence="5 6">
    <name type="scientific">Phasianus colchicus</name>
    <name type="common">Common pheasant</name>
    <dbReference type="NCBI Taxonomy" id="9054"/>
    <lineage>
        <taxon>Eukaryota</taxon>
        <taxon>Metazoa</taxon>
        <taxon>Chordata</taxon>
        <taxon>Craniata</taxon>
        <taxon>Vertebrata</taxon>
        <taxon>Euteleostomi</taxon>
        <taxon>Archelosauria</taxon>
        <taxon>Archosauria</taxon>
        <taxon>Dinosauria</taxon>
        <taxon>Saurischia</taxon>
        <taxon>Theropoda</taxon>
        <taxon>Coelurosauria</taxon>
        <taxon>Aves</taxon>
        <taxon>Neognathae</taxon>
        <taxon>Galloanserae</taxon>
        <taxon>Galliformes</taxon>
        <taxon>Phasianidae</taxon>
        <taxon>Phasianinae</taxon>
        <taxon>Phasianus</taxon>
    </lineage>
</organism>
<evidence type="ECO:0000256" key="1">
    <source>
        <dbReference type="ARBA" id="ARBA00023157"/>
    </source>
</evidence>
<dbReference type="CDD" id="cd00053">
    <property type="entry name" value="EGF"/>
    <property type="match status" value="1"/>
</dbReference>
<accession>A0A669QDT5</accession>
<evidence type="ECO:0000256" key="2">
    <source>
        <dbReference type="PROSITE-ProRule" id="PRU00076"/>
    </source>
</evidence>
<dbReference type="InterPro" id="IPR001791">
    <property type="entry name" value="Laminin_G"/>
</dbReference>
<dbReference type="Pfam" id="PF02210">
    <property type="entry name" value="Laminin_G_2"/>
    <property type="match status" value="1"/>
</dbReference>
<dbReference type="PANTHER" id="PTHR15036">
    <property type="entry name" value="PIKACHURIN-LIKE PROTEIN"/>
    <property type="match status" value="1"/>
</dbReference>
<feature type="domain" description="Laminin G" evidence="3">
    <location>
        <begin position="38"/>
        <end position="212"/>
    </location>
</feature>
<protein>
    <recommendedName>
        <fullName evidence="7">Laminin G domain-containing protein</fullName>
    </recommendedName>
</protein>
<feature type="domain" description="EGF-like" evidence="4">
    <location>
        <begin position="208"/>
        <end position="246"/>
    </location>
</feature>
<reference evidence="5" key="1">
    <citation type="submission" date="2025-08" db="UniProtKB">
        <authorList>
            <consortium name="Ensembl"/>
        </authorList>
    </citation>
    <scope>IDENTIFICATION</scope>
</reference>
<dbReference type="SUPFAM" id="SSF49899">
    <property type="entry name" value="Concanavalin A-like lectins/glucanases"/>
    <property type="match status" value="1"/>
</dbReference>
<evidence type="ECO:0000259" key="4">
    <source>
        <dbReference type="PROSITE" id="PS50026"/>
    </source>
</evidence>
<dbReference type="Gene3D" id="2.60.120.200">
    <property type="match status" value="1"/>
</dbReference>
<dbReference type="Gene3D" id="2.10.25.10">
    <property type="entry name" value="Laminin"/>
    <property type="match status" value="1"/>
</dbReference>
<keyword evidence="1" id="KW-1015">Disulfide bond</keyword>
<proteinExistence type="predicted"/>
<evidence type="ECO:0000313" key="6">
    <source>
        <dbReference type="Proteomes" id="UP000472261"/>
    </source>
</evidence>
<dbReference type="InterPro" id="IPR013320">
    <property type="entry name" value="ConA-like_dom_sf"/>
</dbReference>
<dbReference type="PANTHER" id="PTHR15036:SF85">
    <property type="entry name" value="SP2353, ISOFORM A"/>
    <property type="match status" value="1"/>
</dbReference>
<evidence type="ECO:0008006" key="7">
    <source>
        <dbReference type="Google" id="ProtNLM"/>
    </source>
</evidence>
<dbReference type="GO" id="GO:0016020">
    <property type="term" value="C:membrane"/>
    <property type="evidence" value="ECO:0007669"/>
    <property type="project" value="UniProtKB-SubCell"/>
</dbReference>
<dbReference type="PROSITE" id="PS50025">
    <property type="entry name" value="LAM_G_DOMAIN"/>
    <property type="match status" value="1"/>
</dbReference>
<dbReference type="SMART" id="SM00282">
    <property type="entry name" value="LamG"/>
    <property type="match status" value="1"/>
</dbReference>
<dbReference type="OMA" id="FARYGRW"/>
<dbReference type="PROSITE" id="PS50026">
    <property type="entry name" value="EGF_3"/>
    <property type="match status" value="1"/>
</dbReference>
<dbReference type="CDD" id="cd00110">
    <property type="entry name" value="LamG"/>
    <property type="match status" value="1"/>
</dbReference>
<dbReference type="InterPro" id="IPR050372">
    <property type="entry name" value="Neurexin-related_CASP"/>
</dbReference>
<sequence>MTNHDPTATLGLKIPCNSMTHHSSTATLGLKTTCNSMTHKFPGTPGQWVRYNRWGSGGRLSFSLKTNVSRSLLLYMDDGGNCDFLELLVAEGRLRLRFAIACAEPTVVASASAVNDGRWHSVTLSRRGREATLAVDGETSAGVVRSKRAEMAVGSDLFVGGIPPDVRLSALTLSTVKYEAPFRGWVAELRVGEEPAVMLGAQGVRGEERRRCAQHPPCAHGGRCALRRGEPQCDCAGTGHSGPFCGEGEGKG</sequence>
<dbReference type="AlphaFoldDB" id="A0A669QDT5"/>
<keyword evidence="6" id="KW-1185">Reference proteome</keyword>
<dbReference type="Proteomes" id="UP000472261">
    <property type="component" value="Unplaced"/>
</dbReference>
<dbReference type="InterPro" id="IPR000742">
    <property type="entry name" value="EGF"/>
</dbReference>
<dbReference type="Ensembl" id="ENSPCLT00000025413.1">
    <property type="protein sequence ID" value="ENSPCLP00000019057.1"/>
    <property type="gene ID" value="ENSPCLG00000015983.1"/>
</dbReference>
<evidence type="ECO:0000313" key="5">
    <source>
        <dbReference type="Ensembl" id="ENSPCLP00000019057.1"/>
    </source>
</evidence>
<evidence type="ECO:0000259" key="3">
    <source>
        <dbReference type="PROSITE" id="PS50025"/>
    </source>
</evidence>
<name>A0A669QDT5_PHACC</name>
<comment type="caution">
    <text evidence="2">Lacks conserved residue(s) required for the propagation of feature annotation.</text>
</comment>